<dbReference type="EMBL" id="CAAALY010252628">
    <property type="protein sequence ID" value="VEL36576.1"/>
    <property type="molecule type" value="Genomic_DNA"/>
</dbReference>
<keyword evidence="4" id="KW-1185">Reference proteome</keyword>
<accession>A0A3S5BRQ2</accession>
<dbReference type="AlphaFoldDB" id="A0A3S5BRQ2"/>
<organism evidence="3 4">
    <name type="scientific">Protopolystoma xenopodis</name>
    <dbReference type="NCBI Taxonomy" id="117903"/>
    <lineage>
        <taxon>Eukaryota</taxon>
        <taxon>Metazoa</taxon>
        <taxon>Spiralia</taxon>
        <taxon>Lophotrochozoa</taxon>
        <taxon>Platyhelminthes</taxon>
        <taxon>Monogenea</taxon>
        <taxon>Polyopisthocotylea</taxon>
        <taxon>Polystomatidea</taxon>
        <taxon>Polystomatidae</taxon>
        <taxon>Protopolystoma</taxon>
    </lineage>
</organism>
<evidence type="ECO:0000256" key="2">
    <source>
        <dbReference type="SAM" id="Phobius"/>
    </source>
</evidence>
<evidence type="ECO:0000313" key="4">
    <source>
        <dbReference type="Proteomes" id="UP000784294"/>
    </source>
</evidence>
<gene>
    <name evidence="3" type="ORF">PXEA_LOCUS30016</name>
</gene>
<feature type="transmembrane region" description="Helical" evidence="2">
    <location>
        <begin position="58"/>
        <end position="83"/>
    </location>
</feature>
<feature type="compositionally biased region" description="Basic and acidic residues" evidence="1">
    <location>
        <begin position="129"/>
        <end position="145"/>
    </location>
</feature>
<keyword evidence="2" id="KW-0472">Membrane</keyword>
<dbReference type="Proteomes" id="UP000784294">
    <property type="component" value="Unassembled WGS sequence"/>
</dbReference>
<evidence type="ECO:0000256" key="1">
    <source>
        <dbReference type="SAM" id="MobiDB-lite"/>
    </source>
</evidence>
<proteinExistence type="predicted"/>
<sequence length="166" mass="18293">MKVQAIIGSLEIDRNPVTLHNSSLVSGEDEPTFRQNTFLSNPEIATSLPSNTTTSRPILLLFYVIVYISLSLLPAFCTNALHFRLPIRLQARRDTILNSPDFKPDDTVLETPSNGAGVHTNGLQIVDRIGEDSSSERVGSKRRIEGNNFSRPLKRVNSPHGPGKSD</sequence>
<keyword evidence="2" id="KW-1133">Transmembrane helix</keyword>
<reference evidence="3" key="1">
    <citation type="submission" date="2018-11" db="EMBL/GenBank/DDBJ databases">
        <authorList>
            <consortium name="Pathogen Informatics"/>
        </authorList>
    </citation>
    <scope>NUCLEOTIDE SEQUENCE</scope>
</reference>
<feature type="region of interest" description="Disordered" evidence="1">
    <location>
        <begin position="129"/>
        <end position="166"/>
    </location>
</feature>
<protein>
    <submittedName>
        <fullName evidence="3">Uncharacterized protein</fullName>
    </submittedName>
</protein>
<keyword evidence="2" id="KW-0812">Transmembrane</keyword>
<evidence type="ECO:0000313" key="3">
    <source>
        <dbReference type="EMBL" id="VEL36576.1"/>
    </source>
</evidence>
<comment type="caution">
    <text evidence="3">The sequence shown here is derived from an EMBL/GenBank/DDBJ whole genome shotgun (WGS) entry which is preliminary data.</text>
</comment>
<name>A0A3S5BRQ2_9PLAT</name>